<dbReference type="InterPro" id="IPR013325">
    <property type="entry name" value="RNA_pol_sigma_r2"/>
</dbReference>
<dbReference type="Proteomes" id="UP000223913">
    <property type="component" value="Unassembled WGS sequence"/>
</dbReference>
<dbReference type="Gene3D" id="1.10.10.10">
    <property type="entry name" value="Winged helix-like DNA-binding domain superfamily/Winged helix DNA-binding domain"/>
    <property type="match status" value="1"/>
</dbReference>
<evidence type="ECO:0000256" key="2">
    <source>
        <dbReference type="ARBA" id="ARBA00023015"/>
    </source>
</evidence>
<organism evidence="8 9">
    <name type="scientific">Flavilitoribacter nigricans (strain ATCC 23147 / DSM 23189 / NBRC 102662 / NCIMB 1420 / SS-2)</name>
    <name type="common">Lewinella nigricans</name>
    <dbReference type="NCBI Taxonomy" id="1122177"/>
    <lineage>
        <taxon>Bacteria</taxon>
        <taxon>Pseudomonadati</taxon>
        <taxon>Bacteroidota</taxon>
        <taxon>Saprospiria</taxon>
        <taxon>Saprospirales</taxon>
        <taxon>Lewinellaceae</taxon>
        <taxon>Flavilitoribacter</taxon>
    </lineage>
</organism>
<evidence type="ECO:0000256" key="4">
    <source>
        <dbReference type="ARBA" id="ARBA00023125"/>
    </source>
</evidence>
<keyword evidence="2" id="KW-0805">Transcription regulation</keyword>
<gene>
    <name evidence="8" type="ORF">CRP01_04880</name>
</gene>
<dbReference type="InterPro" id="IPR036388">
    <property type="entry name" value="WH-like_DNA-bd_sf"/>
</dbReference>
<feature type="domain" description="RNA polymerase sigma factor 70 region 4 type 2" evidence="7">
    <location>
        <begin position="116"/>
        <end position="157"/>
    </location>
</feature>
<dbReference type="InterPro" id="IPR039425">
    <property type="entry name" value="RNA_pol_sigma-70-like"/>
</dbReference>
<reference evidence="8 9" key="1">
    <citation type="submission" date="2017-10" db="EMBL/GenBank/DDBJ databases">
        <title>The draft genome sequence of Lewinella nigricans NBRC 102662.</title>
        <authorList>
            <person name="Wang K."/>
        </authorList>
    </citation>
    <scope>NUCLEOTIDE SEQUENCE [LARGE SCALE GENOMIC DNA]</scope>
    <source>
        <strain evidence="8 9">NBRC 102662</strain>
    </source>
</reference>
<evidence type="ECO:0000256" key="3">
    <source>
        <dbReference type="ARBA" id="ARBA00023082"/>
    </source>
</evidence>
<dbReference type="InterPro" id="IPR007627">
    <property type="entry name" value="RNA_pol_sigma70_r2"/>
</dbReference>
<dbReference type="InterPro" id="IPR013249">
    <property type="entry name" value="RNA_pol_sigma70_r4_t2"/>
</dbReference>
<accession>A0A2D0NIZ9</accession>
<evidence type="ECO:0000313" key="8">
    <source>
        <dbReference type="EMBL" id="PHN07733.1"/>
    </source>
</evidence>
<dbReference type="CDD" id="cd06171">
    <property type="entry name" value="Sigma70_r4"/>
    <property type="match status" value="1"/>
</dbReference>
<protein>
    <submittedName>
        <fullName evidence="8">RNA polymerase subunit sigma-24</fullName>
    </submittedName>
</protein>
<dbReference type="AlphaFoldDB" id="A0A2D0NIZ9"/>
<evidence type="ECO:0000256" key="1">
    <source>
        <dbReference type="ARBA" id="ARBA00010641"/>
    </source>
</evidence>
<keyword evidence="3" id="KW-0731">Sigma factor</keyword>
<comment type="caution">
    <text evidence="8">The sequence shown here is derived from an EMBL/GenBank/DDBJ whole genome shotgun (WGS) entry which is preliminary data.</text>
</comment>
<dbReference type="GO" id="GO:0006352">
    <property type="term" value="P:DNA-templated transcription initiation"/>
    <property type="evidence" value="ECO:0007669"/>
    <property type="project" value="InterPro"/>
</dbReference>
<keyword evidence="9" id="KW-1185">Reference proteome</keyword>
<sequence length="181" mass="21674">MQENRPNIIQTVREYSQRLFRFIRSRVSTDEDAEDILQDVWYQFSNTAETEVINQVSGWLHRVARNKITDRYRKRRESSIEDLNFEDEDGDALFLDFLMADDDDPELAFMRQLFWEQLEEALNELPENQRDIFVKNELEGITFQQIAEETGENIKTLISRKGYAVKHLRNRLAVIYQEYLD</sequence>
<evidence type="ECO:0000313" key="9">
    <source>
        <dbReference type="Proteomes" id="UP000223913"/>
    </source>
</evidence>
<comment type="similarity">
    <text evidence="1">Belongs to the sigma-70 factor family. ECF subfamily.</text>
</comment>
<dbReference type="PANTHER" id="PTHR43133">
    <property type="entry name" value="RNA POLYMERASE ECF-TYPE SIGMA FACTO"/>
    <property type="match status" value="1"/>
</dbReference>
<dbReference type="OrthoDB" id="9784272at2"/>
<keyword evidence="4" id="KW-0238">DNA-binding</keyword>
<dbReference type="SUPFAM" id="SSF88946">
    <property type="entry name" value="Sigma2 domain of RNA polymerase sigma factors"/>
    <property type="match status" value="1"/>
</dbReference>
<evidence type="ECO:0000259" key="6">
    <source>
        <dbReference type="Pfam" id="PF04542"/>
    </source>
</evidence>
<evidence type="ECO:0000259" key="7">
    <source>
        <dbReference type="Pfam" id="PF08281"/>
    </source>
</evidence>
<dbReference type="GO" id="GO:0016987">
    <property type="term" value="F:sigma factor activity"/>
    <property type="evidence" value="ECO:0007669"/>
    <property type="project" value="UniProtKB-KW"/>
</dbReference>
<dbReference type="EMBL" id="PDUD01000007">
    <property type="protein sequence ID" value="PHN07733.1"/>
    <property type="molecule type" value="Genomic_DNA"/>
</dbReference>
<evidence type="ECO:0000256" key="5">
    <source>
        <dbReference type="ARBA" id="ARBA00023163"/>
    </source>
</evidence>
<dbReference type="Pfam" id="PF04542">
    <property type="entry name" value="Sigma70_r2"/>
    <property type="match status" value="1"/>
</dbReference>
<dbReference type="Pfam" id="PF08281">
    <property type="entry name" value="Sigma70_r4_2"/>
    <property type="match status" value="1"/>
</dbReference>
<feature type="domain" description="RNA polymerase sigma-70 region 2" evidence="6">
    <location>
        <begin position="12"/>
        <end position="76"/>
    </location>
</feature>
<dbReference type="InterPro" id="IPR014284">
    <property type="entry name" value="RNA_pol_sigma-70_dom"/>
</dbReference>
<dbReference type="RefSeq" id="WP_099148889.1">
    <property type="nucleotide sequence ID" value="NZ_PDUD01000007.1"/>
</dbReference>
<dbReference type="GO" id="GO:0003677">
    <property type="term" value="F:DNA binding"/>
    <property type="evidence" value="ECO:0007669"/>
    <property type="project" value="UniProtKB-KW"/>
</dbReference>
<proteinExistence type="inferred from homology"/>
<dbReference type="PANTHER" id="PTHR43133:SF8">
    <property type="entry name" value="RNA POLYMERASE SIGMA FACTOR HI_1459-RELATED"/>
    <property type="match status" value="1"/>
</dbReference>
<dbReference type="Gene3D" id="1.10.1740.10">
    <property type="match status" value="1"/>
</dbReference>
<dbReference type="InterPro" id="IPR013324">
    <property type="entry name" value="RNA_pol_sigma_r3/r4-like"/>
</dbReference>
<keyword evidence="5" id="KW-0804">Transcription</keyword>
<name>A0A2D0NIZ9_FLAN2</name>
<dbReference type="NCBIfam" id="TIGR02937">
    <property type="entry name" value="sigma70-ECF"/>
    <property type="match status" value="1"/>
</dbReference>
<dbReference type="SUPFAM" id="SSF88659">
    <property type="entry name" value="Sigma3 and sigma4 domains of RNA polymerase sigma factors"/>
    <property type="match status" value="1"/>
</dbReference>